<keyword evidence="5" id="KW-1185">Reference proteome</keyword>
<dbReference type="GO" id="GO:0003677">
    <property type="term" value="F:DNA binding"/>
    <property type="evidence" value="ECO:0007669"/>
    <property type="project" value="InterPro"/>
</dbReference>
<dbReference type="PANTHER" id="PTHR23389:SF6">
    <property type="entry name" value="REPLICATION FACTOR C SUBUNIT 1"/>
    <property type="match status" value="1"/>
</dbReference>
<reference evidence="4 5" key="1">
    <citation type="submission" date="2015-07" db="EMBL/GenBank/DDBJ databases">
        <title>The genome of Pseudoloma neurophilia, a relevant intracellular parasite of the zebrafish.</title>
        <authorList>
            <person name="Ndikumana S."/>
            <person name="Pelin A."/>
            <person name="Sanders J."/>
            <person name="Corradi N."/>
        </authorList>
    </citation>
    <scope>NUCLEOTIDE SEQUENCE [LARGE SCALE GENOMIC DNA]</scope>
    <source>
        <strain evidence="4 5">MK1</strain>
    </source>
</reference>
<dbReference type="OrthoDB" id="446168at2759"/>
<evidence type="ECO:0000256" key="1">
    <source>
        <dbReference type="ARBA" id="ARBA00006116"/>
    </source>
</evidence>
<organism evidence="4 5">
    <name type="scientific">Pseudoloma neurophilia</name>
    <dbReference type="NCBI Taxonomy" id="146866"/>
    <lineage>
        <taxon>Eukaryota</taxon>
        <taxon>Fungi</taxon>
        <taxon>Fungi incertae sedis</taxon>
        <taxon>Microsporidia</taxon>
        <taxon>Pseudoloma</taxon>
    </lineage>
</organism>
<dbReference type="SUPFAM" id="SSF48019">
    <property type="entry name" value="post-AAA+ oligomerization domain-like"/>
    <property type="match status" value="1"/>
</dbReference>
<dbReference type="CDD" id="cd17748">
    <property type="entry name" value="BRCT_DNA_ligase_like"/>
    <property type="match status" value="1"/>
</dbReference>
<dbReference type="Gene3D" id="3.40.50.10190">
    <property type="entry name" value="BRCT domain"/>
    <property type="match status" value="1"/>
</dbReference>
<dbReference type="SMART" id="SM00292">
    <property type="entry name" value="BRCT"/>
    <property type="match status" value="1"/>
</dbReference>
<dbReference type="GO" id="GO:0016887">
    <property type="term" value="F:ATP hydrolysis activity"/>
    <property type="evidence" value="ECO:0007669"/>
    <property type="project" value="InterPro"/>
</dbReference>
<evidence type="ECO:0000313" key="4">
    <source>
        <dbReference type="EMBL" id="KRH93489.1"/>
    </source>
</evidence>
<comment type="similarity">
    <text evidence="1">Belongs to the activator 1 large subunit family.</text>
</comment>
<dbReference type="InterPro" id="IPR036420">
    <property type="entry name" value="BRCT_dom_sf"/>
</dbReference>
<gene>
    <name evidence="4" type="ORF">M153_833000112</name>
</gene>
<evidence type="ECO:0000256" key="2">
    <source>
        <dbReference type="ARBA" id="ARBA00022705"/>
    </source>
</evidence>
<dbReference type="InterPro" id="IPR008921">
    <property type="entry name" value="DNA_pol3_clamp-load_cplx_C"/>
</dbReference>
<dbReference type="GO" id="GO:0006271">
    <property type="term" value="P:DNA strand elongation involved in DNA replication"/>
    <property type="evidence" value="ECO:0007669"/>
    <property type="project" value="UniProtKB-ARBA"/>
</dbReference>
<accession>A0A0R0M365</accession>
<feature type="domain" description="BRCT" evidence="3">
    <location>
        <begin position="2"/>
        <end position="75"/>
    </location>
</feature>
<sequence length="559" mass="63828">MSNKKIFEKRFVFTGEFNQPREILSNKVLAQGGRVTSAVSGKTDFLVTGEEPGPSKVAKAKDLKINILTEEQFLEMASPVKKNEKETTNNISSVEMSEIEIHKPLGPVEDKRLWTVKYEPTDFDQILGNKTARDQLIAFLSNHKTGRGLLIHGPPGVGKSLSVKLACKKLNRKMIEFNASDVRNKGSLVEKISGFTNTRSLFQQERVLVMDECDGMTDDRGGLAELAQIIKKSRIPIVCICNDKQVVKNLTSCCDEITFRKLETRQILGCIRDIVKKEQSDIKDAKIIECITAANNDMRFTLNSLQGNGKFNKLITTNIFDESITIFKPKKINEKIEMFFKDYDMIPLMIFENYLKCDIADIDKRPISKSKGKKSLDITIDDCSVHKNLFRSTNDLKKSNLLEYAIAAEGFSMSEIFTSISDWSLLPYSGFFSSVLPTRNLRLHKRLDFSKELGFLSKKNKNLRILNQFKFHILSKCNFSQFYFYEFLSIVSNYVEYLVNGDTSDALKILERYNLLKIDLDESIDMLNLMKSIPTKNKTAMTRAYKKIERTLPYNHALE</sequence>
<dbReference type="InterPro" id="IPR003959">
    <property type="entry name" value="ATPase_AAA_core"/>
</dbReference>
<comment type="caution">
    <text evidence="4">The sequence shown here is derived from an EMBL/GenBank/DDBJ whole genome shotgun (WGS) entry which is preliminary data.</text>
</comment>
<dbReference type="SUPFAM" id="SSF52540">
    <property type="entry name" value="P-loop containing nucleoside triphosphate hydrolases"/>
    <property type="match status" value="1"/>
</dbReference>
<dbReference type="SMART" id="SM00382">
    <property type="entry name" value="AAA"/>
    <property type="match status" value="1"/>
</dbReference>
<dbReference type="Proteomes" id="UP000051530">
    <property type="component" value="Unassembled WGS sequence"/>
</dbReference>
<dbReference type="Pfam" id="PF00533">
    <property type="entry name" value="BRCT"/>
    <property type="match status" value="1"/>
</dbReference>
<dbReference type="PANTHER" id="PTHR23389">
    <property type="entry name" value="CHROMOSOME TRANSMISSION FIDELITY FACTOR 18"/>
    <property type="match status" value="1"/>
</dbReference>
<dbReference type="VEuPathDB" id="MicrosporidiaDB:M153_833000112"/>
<dbReference type="GO" id="GO:0005524">
    <property type="term" value="F:ATP binding"/>
    <property type="evidence" value="ECO:0007669"/>
    <property type="project" value="InterPro"/>
</dbReference>
<dbReference type="InterPro" id="IPR003593">
    <property type="entry name" value="AAA+_ATPase"/>
</dbReference>
<evidence type="ECO:0000313" key="5">
    <source>
        <dbReference type="Proteomes" id="UP000051530"/>
    </source>
</evidence>
<dbReference type="AlphaFoldDB" id="A0A0R0M365"/>
<dbReference type="PROSITE" id="PS50172">
    <property type="entry name" value="BRCT"/>
    <property type="match status" value="1"/>
</dbReference>
<dbReference type="GO" id="GO:0005663">
    <property type="term" value="C:DNA replication factor C complex"/>
    <property type="evidence" value="ECO:0007669"/>
    <property type="project" value="InterPro"/>
</dbReference>
<dbReference type="InterPro" id="IPR013725">
    <property type="entry name" value="DNA_replication_fac_RFC1_C"/>
</dbReference>
<dbReference type="SUPFAM" id="SSF52113">
    <property type="entry name" value="BRCT domain"/>
    <property type="match status" value="1"/>
</dbReference>
<dbReference type="GO" id="GO:0003689">
    <property type="term" value="F:DNA clamp loader activity"/>
    <property type="evidence" value="ECO:0007669"/>
    <property type="project" value="InterPro"/>
</dbReference>
<dbReference type="GO" id="GO:0005634">
    <property type="term" value="C:nucleus"/>
    <property type="evidence" value="ECO:0007669"/>
    <property type="project" value="TreeGrafter"/>
</dbReference>
<dbReference type="Gene3D" id="1.20.272.10">
    <property type="match status" value="1"/>
</dbReference>
<protein>
    <submittedName>
        <fullName evidence="4">Replication factor C, subunit RFC1 (Large subunit)</fullName>
    </submittedName>
</protein>
<dbReference type="Pfam" id="PF08519">
    <property type="entry name" value="RFC1"/>
    <property type="match status" value="1"/>
</dbReference>
<keyword evidence="2" id="KW-0235">DNA replication</keyword>
<name>A0A0R0M365_9MICR</name>
<evidence type="ECO:0000259" key="3">
    <source>
        <dbReference type="PROSITE" id="PS50172"/>
    </source>
</evidence>
<dbReference type="Gene3D" id="3.40.50.300">
    <property type="entry name" value="P-loop containing nucleotide triphosphate hydrolases"/>
    <property type="match status" value="1"/>
</dbReference>
<dbReference type="EMBL" id="LGUB01000318">
    <property type="protein sequence ID" value="KRH93489.1"/>
    <property type="molecule type" value="Genomic_DNA"/>
</dbReference>
<dbReference type="InterPro" id="IPR001357">
    <property type="entry name" value="BRCT_dom"/>
</dbReference>
<dbReference type="InterPro" id="IPR027417">
    <property type="entry name" value="P-loop_NTPase"/>
</dbReference>
<dbReference type="Pfam" id="PF00004">
    <property type="entry name" value="AAA"/>
    <property type="match status" value="1"/>
</dbReference>
<proteinExistence type="inferred from homology"/>